<dbReference type="HAMAP" id="MF_00724">
    <property type="entry name" value="FliE"/>
    <property type="match status" value="1"/>
</dbReference>
<evidence type="ECO:0000256" key="3">
    <source>
        <dbReference type="ARBA" id="ARBA00023143"/>
    </source>
</evidence>
<evidence type="ECO:0000256" key="2">
    <source>
        <dbReference type="ARBA" id="ARBA00009272"/>
    </source>
</evidence>
<keyword evidence="6" id="KW-0966">Cell projection</keyword>
<dbReference type="InterPro" id="IPR001624">
    <property type="entry name" value="FliE"/>
</dbReference>
<keyword evidence="6" id="KW-0282">Flagellum</keyword>
<keyword evidence="7" id="KW-1185">Reference proteome</keyword>
<dbReference type="GO" id="GO:0009425">
    <property type="term" value="C:bacterial-type flagellum basal body"/>
    <property type="evidence" value="ECO:0007669"/>
    <property type="project" value="UniProtKB-SubCell"/>
</dbReference>
<name>A0A4Z0GUP3_9BACL</name>
<keyword evidence="6" id="KW-0969">Cilium</keyword>
<reference evidence="6 7" key="1">
    <citation type="journal article" date="2015" name="Int. J. Syst. Evol. Microbiol.">
        <title>Sporolactobacillus shoreae sp. nov. and Sporolactobacillus spathodeae sp. nov., two spore-forming lactic acid bacteria isolated from tree barks in Thailand.</title>
        <authorList>
            <person name="Thamacharoensuk T."/>
            <person name="Kitahara M."/>
            <person name="Ohkuma M."/>
            <person name="Thongchul N."/>
            <person name="Tanasupawat S."/>
        </authorList>
    </citation>
    <scope>NUCLEOTIDE SEQUENCE [LARGE SCALE GENOMIC DNA]</scope>
    <source>
        <strain evidence="6 7">BK92</strain>
    </source>
</reference>
<gene>
    <name evidence="4 6" type="primary">fliE</name>
    <name evidence="6" type="ORF">E4665_00975</name>
</gene>
<dbReference type="GO" id="GO:0071973">
    <property type="term" value="P:bacterial-type flagellum-dependent cell motility"/>
    <property type="evidence" value="ECO:0007669"/>
    <property type="project" value="InterPro"/>
</dbReference>
<comment type="caution">
    <text evidence="6">The sequence shown here is derived from an EMBL/GenBank/DDBJ whole genome shotgun (WGS) entry which is preliminary data.</text>
</comment>
<dbReference type="NCBIfam" id="TIGR00205">
    <property type="entry name" value="fliE"/>
    <property type="match status" value="1"/>
</dbReference>
<proteinExistence type="inferred from homology"/>
<dbReference type="Pfam" id="PF02049">
    <property type="entry name" value="FliE"/>
    <property type="match status" value="1"/>
</dbReference>
<dbReference type="OrthoDB" id="9812413at2"/>
<dbReference type="GO" id="GO:0003774">
    <property type="term" value="F:cytoskeletal motor activity"/>
    <property type="evidence" value="ECO:0007669"/>
    <property type="project" value="InterPro"/>
</dbReference>
<dbReference type="PANTHER" id="PTHR34653">
    <property type="match status" value="1"/>
</dbReference>
<evidence type="ECO:0000313" key="7">
    <source>
        <dbReference type="Proteomes" id="UP000298347"/>
    </source>
</evidence>
<dbReference type="GO" id="GO:0005198">
    <property type="term" value="F:structural molecule activity"/>
    <property type="evidence" value="ECO:0007669"/>
    <property type="project" value="UniProtKB-UniRule"/>
</dbReference>
<evidence type="ECO:0000313" key="6">
    <source>
        <dbReference type="EMBL" id="TGB00277.1"/>
    </source>
</evidence>
<dbReference type="PANTHER" id="PTHR34653:SF1">
    <property type="entry name" value="FLAGELLAR HOOK-BASAL BODY COMPLEX PROTEIN FLIE"/>
    <property type="match status" value="1"/>
</dbReference>
<keyword evidence="3 4" id="KW-0975">Bacterial flagellum</keyword>
<dbReference type="EMBL" id="SRJD01000001">
    <property type="protein sequence ID" value="TGB00277.1"/>
    <property type="molecule type" value="Genomic_DNA"/>
</dbReference>
<evidence type="ECO:0000256" key="4">
    <source>
        <dbReference type="HAMAP-Rule" id="MF_00724"/>
    </source>
</evidence>
<organism evidence="6 7">
    <name type="scientific">Sporolactobacillus shoreae</name>
    <dbReference type="NCBI Taxonomy" id="1465501"/>
    <lineage>
        <taxon>Bacteria</taxon>
        <taxon>Bacillati</taxon>
        <taxon>Bacillota</taxon>
        <taxon>Bacilli</taxon>
        <taxon>Bacillales</taxon>
        <taxon>Sporolactobacillaceae</taxon>
        <taxon>Sporolactobacillus</taxon>
    </lineage>
</organism>
<dbReference type="PRINTS" id="PR01006">
    <property type="entry name" value="FLGHOOKFLIE"/>
</dbReference>
<evidence type="ECO:0000256" key="5">
    <source>
        <dbReference type="NCBIfam" id="TIGR00205"/>
    </source>
</evidence>
<comment type="similarity">
    <text evidence="2 4">Belongs to the FliE family.</text>
</comment>
<accession>A0A4Z0GUP3</accession>
<sequence length="100" mass="10663">MMSVSPVNLINFSNPLQSSSQSVAAAQSSFSDALKNAVGTVNQSVQSADNMVTGLANGTSNEDLHNVMIAMQKADIMLKTAVQVRDRVISAYQNVMNMQV</sequence>
<dbReference type="AlphaFoldDB" id="A0A4Z0GUP3"/>
<protein>
    <recommendedName>
        <fullName evidence="4 5">Flagellar hook-basal body complex protein FliE</fullName>
    </recommendedName>
</protein>
<dbReference type="Proteomes" id="UP000298347">
    <property type="component" value="Unassembled WGS sequence"/>
</dbReference>
<comment type="subcellular location">
    <subcellularLocation>
        <location evidence="1 4">Bacterial flagellum basal body</location>
    </subcellularLocation>
</comment>
<evidence type="ECO:0000256" key="1">
    <source>
        <dbReference type="ARBA" id="ARBA00004117"/>
    </source>
</evidence>